<evidence type="ECO:0000256" key="1">
    <source>
        <dbReference type="SAM" id="SignalP"/>
    </source>
</evidence>
<keyword evidence="1" id="KW-0732">Signal</keyword>
<comment type="caution">
    <text evidence="2">The sequence shown here is derived from an EMBL/GenBank/DDBJ whole genome shotgun (WGS) entry which is preliminary data.</text>
</comment>
<feature type="signal peptide" evidence="1">
    <location>
        <begin position="1"/>
        <end position="23"/>
    </location>
</feature>
<keyword evidence="3" id="KW-1185">Reference proteome</keyword>
<organism evidence="2 3">
    <name type="scientific">Chungangia koreensis</name>
    <dbReference type="NCBI Taxonomy" id="752657"/>
    <lineage>
        <taxon>Bacteria</taxon>
        <taxon>Bacillati</taxon>
        <taxon>Bacillota</taxon>
        <taxon>Bacilli</taxon>
        <taxon>Lactobacillales</taxon>
        <taxon>Chungangia</taxon>
    </lineage>
</organism>
<evidence type="ECO:0000313" key="2">
    <source>
        <dbReference type="EMBL" id="MFC4411196.1"/>
    </source>
</evidence>
<accession>A0ABV8X5I4</accession>
<evidence type="ECO:0000313" key="3">
    <source>
        <dbReference type="Proteomes" id="UP001595817"/>
    </source>
</evidence>
<reference evidence="3" key="1">
    <citation type="journal article" date="2019" name="Int. J. Syst. Evol. Microbiol.">
        <title>The Global Catalogue of Microorganisms (GCM) 10K type strain sequencing project: providing services to taxonomists for standard genome sequencing and annotation.</title>
        <authorList>
            <consortium name="The Broad Institute Genomics Platform"/>
            <consortium name="The Broad Institute Genome Sequencing Center for Infectious Disease"/>
            <person name="Wu L."/>
            <person name="Ma J."/>
        </authorList>
    </citation>
    <scope>NUCLEOTIDE SEQUENCE [LARGE SCALE GENOMIC DNA]</scope>
    <source>
        <strain evidence="3">CCUG 59778</strain>
    </source>
</reference>
<protein>
    <submittedName>
        <fullName evidence="2">DUF3221 domain-containing protein</fullName>
    </submittedName>
</protein>
<dbReference type="Proteomes" id="UP001595817">
    <property type="component" value="Unassembled WGS sequence"/>
</dbReference>
<dbReference type="Pfam" id="PF11518">
    <property type="entry name" value="DUF3221"/>
    <property type="match status" value="1"/>
</dbReference>
<gene>
    <name evidence="2" type="ORF">ACFOZY_12270</name>
</gene>
<dbReference type="RefSeq" id="WP_378155849.1">
    <property type="nucleotide sequence ID" value="NZ_JBHSEC010000019.1"/>
</dbReference>
<dbReference type="PROSITE" id="PS51257">
    <property type="entry name" value="PROKAR_LIPOPROTEIN"/>
    <property type="match status" value="1"/>
</dbReference>
<proteinExistence type="predicted"/>
<feature type="chain" id="PRO_5045534776" evidence="1">
    <location>
        <begin position="24"/>
        <end position="186"/>
    </location>
</feature>
<dbReference type="EMBL" id="JBHSEC010000019">
    <property type="protein sequence ID" value="MFC4411196.1"/>
    <property type="molecule type" value="Genomic_DNA"/>
</dbReference>
<dbReference type="InterPro" id="IPR021598">
    <property type="entry name" value="DUF3221"/>
</dbReference>
<name>A0ABV8X5I4_9LACT</name>
<sequence length="186" mass="20679">MVKRFWLLPLMVLLLAACGTSTSTNGGASGVSDQLSISTEGKTKGEGFIIKTEDHKVLVNDTFFTIDDKTHLVSIGDGGEKQLEFEDLEIGMKVDVYNSGIILTSFPAQGYADIFVVKKDEESLNYAKAFEAFLTSENRKNIVLMGEIEFDEDFIEFNFTDMDTNDSFHASINVSEQTYSLNVLEQ</sequence>